<accession>A0AAN7PX57</accession>
<dbReference type="InterPro" id="IPR001077">
    <property type="entry name" value="COMT_C"/>
</dbReference>
<proteinExistence type="predicted"/>
<dbReference type="SUPFAM" id="SSF53335">
    <property type="entry name" value="S-adenosyl-L-methionine-dependent methyltransferases"/>
    <property type="match status" value="1"/>
</dbReference>
<name>A0AAN7PX57_9MYRT</name>
<keyword evidence="3" id="KW-1185">Reference proteome</keyword>
<gene>
    <name evidence="2" type="ORF">SAY87_009519</name>
</gene>
<dbReference type="Proteomes" id="UP001345219">
    <property type="component" value="Chromosome 8"/>
</dbReference>
<dbReference type="PANTHER" id="PTHR31801:SF1">
    <property type="entry name" value="SPHINGOMYELIN PHOSPHODIESTERASE"/>
    <property type="match status" value="1"/>
</dbReference>
<dbReference type="EMBL" id="JAXIOK010000014">
    <property type="protein sequence ID" value="KAK4755762.1"/>
    <property type="molecule type" value="Genomic_DNA"/>
</dbReference>
<feature type="domain" description="O-methyltransferase C-terminal" evidence="1">
    <location>
        <begin position="149"/>
        <end position="222"/>
    </location>
</feature>
<comment type="caution">
    <text evidence="2">The sequence shown here is derived from an EMBL/GenBank/DDBJ whole genome shotgun (WGS) entry which is preliminary data.</text>
</comment>
<dbReference type="InterPro" id="IPR029063">
    <property type="entry name" value="SAM-dependent_MTases_sf"/>
</dbReference>
<dbReference type="Gene3D" id="3.40.50.150">
    <property type="entry name" value="Vaccinia Virus protein VP39"/>
    <property type="match status" value="1"/>
</dbReference>
<sequence length="225" mass="25699">MLVIRCTIPDTTLIFGFDDYKPPTASFTPSAPIDHAMNHEWINTVISSNDFDLASRVFALLSPGSTLMNSILAVDRLSLVRYAFPNERLPEWIRSMPLNEGPRFIKIRPKAPYAQFNLTSSSISRSSSLTTLCVEQTMRIKTGTHQRRAILHDWDETCYKIMRNCYNALPEEGKLLVVEILALENSNHDEDLFENVVVSEFYVMLLNLYGKDRTAIQYNEFARVG</sequence>
<dbReference type="Pfam" id="PF00891">
    <property type="entry name" value="Methyltransf_2"/>
    <property type="match status" value="1"/>
</dbReference>
<dbReference type="GO" id="GO:0008171">
    <property type="term" value="F:O-methyltransferase activity"/>
    <property type="evidence" value="ECO:0007669"/>
    <property type="project" value="InterPro"/>
</dbReference>
<dbReference type="AlphaFoldDB" id="A0AAN7PX57"/>
<dbReference type="PANTHER" id="PTHR31801">
    <property type="entry name" value="ALTERED INHERITANCE OF MITOCHONDRIA PROTEIN 24, MITOCHONDRIAL"/>
    <property type="match status" value="1"/>
</dbReference>
<reference evidence="2 3" key="1">
    <citation type="journal article" date="2023" name="Hortic Res">
        <title>Pangenome of water caltrop reveals structural variations and asymmetric subgenome divergence after allopolyploidization.</title>
        <authorList>
            <person name="Zhang X."/>
            <person name="Chen Y."/>
            <person name="Wang L."/>
            <person name="Yuan Y."/>
            <person name="Fang M."/>
            <person name="Shi L."/>
            <person name="Lu R."/>
            <person name="Comes H.P."/>
            <person name="Ma Y."/>
            <person name="Chen Y."/>
            <person name="Huang G."/>
            <person name="Zhou Y."/>
            <person name="Zheng Z."/>
            <person name="Qiu Y."/>
        </authorList>
    </citation>
    <scope>NUCLEOTIDE SEQUENCE [LARGE SCALE GENOMIC DNA]</scope>
    <source>
        <tissue evidence="2">Roots</tissue>
    </source>
</reference>
<evidence type="ECO:0000313" key="2">
    <source>
        <dbReference type="EMBL" id="KAK4755762.1"/>
    </source>
</evidence>
<protein>
    <recommendedName>
        <fullName evidence="1">O-methyltransferase C-terminal domain-containing protein</fullName>
    </recommendedName>
</protein>
<organism evidence="2 3">
    <name type="scientific">Trapa incisa</name>
    <dbReference type="NCBI Taxonomy" id="236973"/>
    <lineage>
        <taxon>Eukaryota</taxon>
        <taxon>Viridiplantae</taxon>
        <taxon>Streptophyta</taxon>
        <taxon>Embryophyta</taxon>
        <taxon>Tracheophyta</taxon>
        <taxon>Spermatophyta</taxon>
        <taxon>Magnoliopsida</taxon>
        <taxon>eudicotyledons</taxon>
        <taxon>Gunneridae</taxon>
        <taxon>Pentapetalae</taxon>
        <taxon>rosids</taxon>
        <taxon>malvids</taxon>
        <taxon>Myrtales</taxon>
        <taxon>Lythraceae</taxon>
        <taxon>Trapa</taxon>
    </lineage>
</organism>
<evidence type="ECO:0000259" key="1">
    <source>
        <dbReference type="Pfam" id="PF00891"/>
    </source>
</evidence>
<evidence type="ECO:0000313" key="3">
    <source>
        <dbReference type="Proteomes" id="UP001345219"/>
    </source>
</evidence>